<keyword evidence="2" id="KW-1185">Reference proteome</keyword>
<protein>
    <submittedName>
        <fullName evidence="1">Uncharacterized protein</fullName>
    </submittedName>
</protein>
<accession>A0ABY0DHT5</accession>
<dbReference type="Proteomes" id="UP000289946">
    <property type="component" value="Unassembled WGS sequence"/>
</dbReference>
<evidence type="ECO:0000313" key="2">
    <source>
        <dbReference type="Proteomes" id="UP000289946"/>
    </source>
</evidence>
<organism evidence="1 2">
    <name type="scientific">Bradyrhizobium zhanjiangense</name>
    <dbReference type="NCBI Taxonomy" id="1325107"/>
    <lineage>
        <taxon>Bacteria</taxon>
        <taxon>Pseudomonadati</taxon>
        <taxon>Pseudomonadota</taxon>
        <taxon>Alphaproteobacteria</taxon>
        <taxon>Hyphomicrobiales</taxon>
        <taxon>Nitrobacteraceae</taxon>
        <taxon>Bradyrhizobium</taxon>
    </lineage>
</organism>
<comment type="caution">
    <text evidence="1">The sequence shown here is derived from an EMBL/GenBank/DDBJ whole genome shotgun (WGS) entry which is preliminary data.</text>
</comment>
<name>A0ABY0DHT5_9BRAD</name>
<proteinExistence type="predicted"/>
<evidence type="ECO:0000313" key="1">
    <source>
        <dbReference type="EMBL" id="RXG91629.1"/>
    </source>
</evidence>
<gene>
    <name evidence="1" type="ORF">EAS62_24440</name>
</gene>
<sequence length="103" mass="11677">MTVAVGGRRQCPLLRHCEEPLRRSNPESCRGLILDCFAALAMPMWRRRAPHCALVPPTQRCVTLAMRSIVQRRCAAEPGPMSLRRTVWPWIPALRRNRCASGT</sequence>
<dbReference type="EMBL" id="RDRA01000014">
    <property type="protein sequence ID" value="RXG91629.1"/>
    <property type="molecule type" value="Genomic_DNA"/>
</dbReference>
<reference evidence="1 2" key="1">
    <citation type="submission" date="2018-10" db="EMBL/GenBank/DDBJ databases">
        <title>Bradyrhizobium sp. nov., isolated from effective nodules of peanut in China.</title>
        <authorList>
            <person name="Li Y."/>
        </authorList>
    </citation>
    <scope>NUCLEOTIDE SEQUENCE [LARGE SCALE GENOMIC DNA]</scope>
    <source>
        <strain evidence="1 2">CCBAU 51781</strain>
    </source>
</reference>